<sequence length="70" mass="7821">MEVARSKKGIYVSQRKYILDLLEETGMTGCRPSDTPIDPNLKLASITQGTPVDIGRYQRLVGKLIYLAHT</sequence>
<dbReference type="EMBL" id="KV004764">
    <property type="protein sequence ID" value="KZV35233.1"/>
    <property type="molecule type" value="Genomic_DNA"/>
</dbReference>
<accession>A0A2Z7BKS9</accession>
<dbReference type="OrthoDB" id="910307at2759"/>
<protein>
    <recommendedName>
        <fullName evidence="3">Mitochondrial protein</fullName>
    </recommendedName>
</protein>
<organism evidence="1 2">
    <name type="scientific">Dorcoceras hygrometricum</name>
    <dbReference type="NCBI Taxonomy" id="472368"/>
    <lineage>
        <taxon>Eukaryota</taxon>
        <taxon>Viridiplantae</taxon>
        <taxon>Streptophyta</taxon>
        <taxon>Embryophyta</taxon>
        <taxon>Tracheophyta</taxon>
        <taxon>Spermatophyta</taxon>
        <taxon>Magnoliopsida</taxon>
        <taxon>eudicotyledons</taxon>
        <taxon>Gunneridae</taxon>
        <taxon>Pentapetalae</taxon>
        <taxon>asterids</taxon>
        <taxon>lamiids</taxon>
        <taxon>Lamiales</taxon>
        <taxon>Gesneriaceae</taxon>
        <taxon>Didymocarpoideae</taxon>
        <taxon>Trichosporeae</taxon>
        <taxon>Loxocarpinae</taxon>
        <taxon>Dorcoceras</taxon>
    </lineage>
</organism>
<keyword evidence="2" id="KW-1185">Reference proteome</keyword>
<gene>
    <name evidence="1" type="ORF">F511_09466</name>
</gene>
<evidence type="ECO:0008006" key="3">
    <source>
        <dbReference type="Google" id="ProtNLM"/>
    </source>
</evidence>
<evidence type="ECO:0000313" key="1">
    <source>
        <dbReference type="EMBL" id="KZV35233.1"/>
    </source>
</evidence>
<proteinExistence type="predicted"/>
<dbReference type="Proteomes" id="UP000250235">
    <property type="component" value="Unassembled WGS sequence"/>
</dbReference>
<name>A0A2Z7BKS9_9LAMI</name>
<reference evidence="1 2" key="1">
    <citation type="journal article" date="2015" name="Proc. Natl. Acad. Sci. U.S.A.">
        <title>The resurrection genome of Boea hygrometrica: A blueprint for survival of dehydration.</title>
        <authorList>
            <person name="Xiao L."/>
            <person name="Yang G."/>
            <person name="Zhang L."/>
            <person name="Yang X."/>
            <person name="Zhao S."/>
            <person name="Ji Z."/>
            <person name="Zhou Q."/>
            <person name="Hu M."/>
            <person name="Wang Y."/>
            <person name="Chen M."/>
            <person name="Xu Y."/>
            <person name="Jin H."/>
            <person name="Xiao X."/>
            <person name="Hu G."/>
            <person name="Bao F."/>
            <person name="Hu Y."/>
            <person name="Wan P."/>
            <person name="Li L."/>
            <person name="Deng X."/>
            <person name="Kuang T."/>
            <person name="Xiang C."/>
            <person name="Zhu J.K."/>
            <person name="Oliver M.J."/>
            <person name="He Y."/>
        </authorList>
    </citation>
    <scope>NUCLEOTIDE SEQUENCE [LARGE SCALE GENOMIC DNA]</scope>
    <source>
        <strain evidence="2">cv. XS01</strain>
    </source>
</reference>
<dbReference type="AlphaFoldDB" id="A0A2Z7BKS9"/>
<evidence type="ECO:0000313" key="2">
    <source>
        <dbReference type="Proteomes" id="UP000250235"/>
    </source>
</evidence>